<dbReference type="PROSITE" id="PS50871">
    <property type="entry name" value="C1Q"/>
    <property type="match status" value="1"/>
</dbReference>
<keyword evidence="2" id="KW-0964">Secreted</keyword>
<protein>
    <recommendedName>
        <fullName evidence="6">C1q domain-containing protein</fullName>
    </recommendedName>
</protein>
<comment type="subcellular location">
    <subcellularLocation>
        <location evidence="1">Secreted</location>
    </subcellularLocation>
</comment>
<evidence type="ECO:0000256" key="3">
    <source>
        <dbReference type="ARBA" id="ARBA00022729"/>
    </source>
</evidence>
<dbReference type="InterPro" id="IPR008983">
    <property type="entry name" value="Tumour_necrosis_fac-like_dom"/>
</dbReference>
<feature type="signal peptide" evidence="5">
    <location>
        <begin position="1"/>
        <end position="18"/>
    </location>
</feature>
<dbReference type="Pfam" id="PF00386">
    <property type="entry name" value="C1q"/>
    <property type="match status" value="1"/>
</dbReference>
<dbReference type="InterPro" id="IPR050822">
    <property type="entry name" value="Cerebellin_Synaptic_Org"/>
</dbReference>
<evidence type="ECO:0000313" key="8">
    <source>
        <dbReference type="Proteomes" id="UP000507470"/>
    </source>
</evidence>
<evidence type="ECO:0000256" key="2">
    <source>
        <dbReference type="ARBA" id="ARBA00022525"/>
    </source>
</evidence>
<dbReference type="InterPro" id="IPR001073">
    <property type="entry name" value="C1q_dom"/>
</dbReference>
<dbReference type="SUPFAM" id="SSF49842">
    <property type="entry name" value="TNF-like"/>
    <property type="match status" value="1"/>
</dbReference>
<organism evidence="7 8">
    <name type="scientific">Mytilus coruscus</name>
    <name type="common">Sea mussel</name>
    <dbReference type="NCBI Taxonomy" id="42192"/>
    <lineage>
        <taxon>Eukaryota</taxon>
        <taxon>Metazoa</taxon>
        <taxon>Spiralia</taxon>
        <taxon>Lophotrochozoa</taxon>
        <taxon>Mollusca</taxon>
        <taxon>Bivalvia</taxon>
        <taxon>Autobranchia</taxon>
        <taxon>Pteriomorphia</taxon>
        <taxon>Mytilida</taxon>
        <taxon>Mytiloidea</taxon>
        <taxon>Mytilidae</taxon>
        <taxon>Mytilinae</taxon>
        <taxon>Mytilus</taxon>
    </lineage>
</organism>
<dbReference type="EMBL" id="CACVKT020000843">
    <property type="protein sequence ID" value="CAC5363390.1"/>
    <property type="molecule type" value="Genomic_DNA"/>
</dbReference>
<feature type="chain" id="PRO_5027123200" description="C1q domain-containing protein" evidence="5">
    <location>
        <begin position="19"/>
        <end position="224"/>
    </location>
</feature>
<dbReference type="PANTHER" id="PTHR22923:SF62">
    <property type="entry name" value="CVP18"/>
    <property type="match status" value="1"/>
</dbReference>
<feature type="coiled-coil region" evidence="4">
    <location>
        <begin position="86"/>
        <end position="141"/>
    </location>
</feature>
<evidence type="ECO:0000256" key="5">
    <source>
        <dbReference type="SAM" id="SignalP"/>
    </source>
</evidence>
<keyword evidence="8" id="KW-1185">Reference proteome</keyword>
<dbReference type="PANTHER" id="PTHR22923">
    <property type="entry name" value="CEREBELLIN-RELATED"/>
    <property type="match status" value="1"/>
</dbReference>
<name>A0A6J8A7U1_MYTCO</name>
<keyword evidence="3 5" id="KW-0732">Signal</keyword>
<dbReference type="GO" id="GO:0005615">
    <property type="term" value="C:extracellular space"/>
    <property type="evidence" value="ECO:0007669"/>
    <property type="project" value="TreeGrafter"/>
</dbReference>
<reference evidence="7 8" key="1">
    <citation type="submission" date="2020-06" db="EMBL/GenBank/DDBJ databases">
        <authorList>
            <person name="Li R."/>
            <person name="Bekaert M."/>
        </authorList>
    </citation>
    <scope>NUCLEOTIDE SEQUENCE [LARGE SCALE GENOMIC DNA]</scope>
    <source>
        <strain evidence="8">wild</strain>
    </source>
</reference>
<feature type="domain" description="C1q" evidence="6">
    <location>
        <begin position="160"/>
        <end position="224"/>
    </location>
</feature>
<evidence type="ECO:0000256" key="4">
    <source>
        <dbReference type="SAM" id="Coils"/>
    </source>
</evidence>
<dbReference type="AlphaFoldDB" id="A0A6J8A7U1"/>
<dbReference type="Proteomes" id="UP000507470">
    <property type="component" value="Unassembled WGS sequence"/>
</dbReference>
<gene>
    <name evidence="7" type="ORF">MCOR_4836</name>
</gene>
<dbReference type="OrthoDB" id="6052633at2759"/>
<keyword evidence="4" id="KW-0175">Coiled coil</keyword>
<accession>A0A6J8A7U1</accession>
<proteinExistence type="predicted"/>
<sequence length="224" mass="25423">MHVFKFLLIFYGLNSVLAQTYNGHKSINTVQPNEENVTEQTDHSTRLENELTRTNQLLNSLYTEYASSQELLHSLSKDYVLTKQNLAALTIQHIDTEKRLSALEDDHSSTKQILKRTKTELDNTTEELVKVKRALEHEKERYRQSRIIPPTETAVVTSQSAVSGVAFFATMNAHPEHLGIHQIVEFPTTITNEGNAWDSRTSTFKAPRAGLYYFSASIMSHLGD</sequence>
<evidence type="ECO:0000313" key="7">
    <source>
        <dbReference type="EMBL" id="CAC5363390.1"/>
    </source>
</evidence>
<evidence type="ECO:0000256" key="1">
    <source>
        <dbReference type="ARBA" id="ARBA00004613"/>
    </source>
</evidence>
<evidence type="ECO:0000259" key="6">
    <source>
        <dbReference type="PROSITE" id="PS50871"/>
    </source>
</evidence>
<dbReference type="Gene3D" id="2.60.120.40">
    <property type="match status" value="1"/>
</dbReference>